<organism evidence="3 4">
    <name type="scientific">Nocardioides szechwanensis</name>
    <dbReference type="NCBI Taxonomy" id="1005944"/>
    <lineage>
        <taxon>Bacteria</taxon>
        <taxon>Bacillati</taxon>
        <taxon>Actinomycetota</taxon>
        <taxon>Actinomycetes</taxon>
        <taxon>Propionibacteriales</taxon>
        <taxon>Nocardioidaceae</taxon>
        <taxon>Nocardioides</taxon>
    </lineage>
</organism>
<evidence type="ECO:0000313" key="4">
    <source>
        <dbReference type="Proteomes" id="UP000199004"/>
    </source>
</evidence>
<dbReference type="Proteomes" id="UP000199004">
    <property type="component" value="Unassembled WGS sequence"/>
</dbReference>
<dbReference type="RefSeq" id="WP_091026390.1">
    <property type="nucleotide sequence ID" value="NZ_BKAE01000009.1"/>
</dbReference>
<comment type="similarity">
    <text evidence="1">Belongs to the short-chain dehydrogenases/reductases (SDR) family.</text>
</comment>
<dbReference type="SUPFAM" id="SSF51735">
    <property type="entry name" value="NAD(P)-binding Rossmann-fold domains"/>
    <property type="match status" value="1"/>
</dbReference>
<accession>A0A1H0IJJ4</accession>
<sequence length="233" mass="24595">MSGPASHLVTGAGSGIGAALTDRLHARGDHLVLLARSEERGAELGARYPGSQVLVADLADPDAVAALTGLPDELDSVHHVAGVVDLAPVADQSLAHLRAQVDVNLLAPALLTRLCLPAVRRTRGTIVFVNSSAGLSASADWSAYAASKFGLRGFADSLRAEEVEHGVRVTTVFPSRTATPMQEKVHEQEGRTYDASRWISPETVADTILHVLDLPRDATIPEVTVRPVVPRAT</sequence>
<name>A0A1H0IJJ4_9ACTN</name>
<evidence type="ECO:0000313" key="3">
    <source>
        <dbReference type="EMBL" id="SDO31644.1"/>
    </source>
</evidence>
<dbReference type="AlphaFoldDB" id="A0A1H0IJJ4"/>
<dbReference type="CDD" id="cd05233">
    <property type="entry name" value="SDR_c"/>
    <property type="match status" value="1"/>
</dbReference>
<dbReference type="PRINTS" id="PR00081">
    <property type="entry name" value="GDHRDH"/>
</dbReference>
<dbReference type="InterPro" id="IPR036291">
    <property type="entry name" value="NAD(P)-bd_dom_sf"/>
</dbReference>
<dbReference type="Pfam" id="PF00106">
    <property type="entry name" value="adh_short"/>
    <property type="match status" value="1"/>
</dbReference>
<dbReference type="STRING" id="1005944.SAMN05192576_3823"/>
<dbReference type="InterPro" id="IPR020904">
    <property type="entry name" value="Sc_DH/Rdtase_CS"/>
</dbReference>
<evidence type="ECO:0000256" key="1">
    <source>
        <dbReference type="ARBA" id="ARBA00006484"/>
    </source>
</evidence>
<gene>
    <name evidence="3" type="ORF">SAMN05192576_3823</name>
</gene>
<dbReference type="EMBL" id="FNIC01000007">
    <property type="protein sequence ID" value="SDO31644.1"/>
    <property type="molecule type" value="Genomic_DNA"/>
</dbReference>
<proteinExistence type="inferred from homology"/>
<dbReference type="GO" id="GO:0016020">
    <property type="term" value="C:membrane"/>
    <property type="evidence" value="ECO:0007669"/>
    <property type="project" value="TreeGrafter"/>
</dbReference>
<dbReference type="NCBIfam" id="NF006073">
    <property type="entry name" value="PRK08219.1"/>
    <property type="match status" value="1"/>
</dbReference>
<dbReference type="PANTHER" id="PTHR44196">
    <property type="entry name" value="DEHYDROGENASE/REDUCTASE SDR FAMILY MEMBER 7B"/>
    <property type="match status" value="1"/>
</dbReference>
<dbReference type="GO" id="GO:0016491">
    <property type="term" value="F:oxidoreductase activity"/>
    <property type="evidence" value="ECO:0007669"/>
    <property type="project" value="UniProtKB-KW"/>
</dbReference>
<keyword evidence="2" id="KW-0560">Oxidoreductase</keyword>
<dbReference type="InterPro" id="IPR002347">
    <property type="entry name" value="SDR_fam"/>
</dbReference>
<dbReference type="OrthoDB" id="158573at2"/>
<dbReference type="PANTHER" id="PTHR44196:SF1">
    <property type="entry name" value="DEHYDROGENASE_REDUCTASE SDR FAMILY MEMBER 7B"/>
    <property type="match status" value="1"/>
</dbReference>
<protein>
    <submittedName>
        <fullName evidence="3">Short-chain dehydrogenase</fullName>
    </submittedName>
</protein>
<evidence type="ECO:0000256" key="2">
    <source>
        <dbReference type="ARBA" id="ARBA00023002"/>
    </source>
</evidence>
<dbReference type="PROSITE" id="PS00061">
    <property type="entry name" value="ADH_SHORT"/>
    <property type="match status" value="1"/>
</dbReference>
<dbReference type="Gene3D" id="3.40.50.720">
    <property type="entry name" value="NAD(P)-binding Rossmann-like Domain"/>
    <property type="match status" value="1"/>
</dbReference>
<reference evidence="3 4" key="1">
    <citation type="submission" date="2016-10" db="EMBL/GenBank/DDBJ databases">
        <authorList>
            <person name="de Groot N.N."/>
        </authorList>
    </citation>
    <scope>NUCLEOTIDE SEQUENCE [LARGE SCALE GENOMIC DNA]</scope>
    <source>
        <strain evidence="3 4">CGMCC 1.11147</strain>
    </source>
</reference>
<keyword evidence="4" id="KW-1185">Reference proteome</keyword>